<evidence type="ECO:0000313" key="2">
    <source>
        <dbReference type="EMBL" id="CAI4005730.1"/>
    </source>
</evidence>
<evidence type="ECO:0000313" key="3">
    <source>
        <dbReference type="EMBL" id="CAL1159105.1"/>
    </source>
</evidence>
<gene>
    <name evidence="2" type="ORF">C1SCF055_LOCUS31434</name>
</gene>
<reference evidence="3" key="2">
    <citation type="submission" date="2024-04" db="EMBL/GenBank/DDBJ databases">
        <authorList>
            <person name="Chen Y."/>
            <person name="Shah S."/>
            <person name="Dougan E. K."/>
            <person name="Thang M."/>
            <person name="Chan C."/>
        </authorList>
    </citation>
    <scope>NUCLEOTIDE SEQUENCE [LARGE SCALE GENOMIC DNA]</scope>
</reference>
<dbReference type="InterPro" id="IPR013103">
    <property type="entry name" value="RVT_2"/>
</dbReference>
<feature type="non-terminal residue" evidence="2">
    <location>
        <position position="565"/>
    </location>
</feature>
<dbReference type="EMBL" id="CAMXCT010003677">
    <property type="protein sequence ID" value="CAI4005730.1"/>
    <property type="molecule type" value="Genomic_DNA"/>
</dbReference>
<sequence>HESVTVRLGGGKVRVWKPDTIIDDQTLESLDTNLGFEGMQEEVNNLEACQTGDLLSEAEAKAVQKVNKSARVIGARWVCAFKSAIRVRCRIVAKDLARGTSARKMGYSSPTPSCESLHLMLILCATLNLFLRSLDISHAFMHSPLEDQIVLLRLPLSVSLCDGSVAFLKLKRALNGLRDASLAWLRLLAGTIQGQGLWSDTLEPCFYQGKVLDSKANELGIAMLLVYVDDILLATLIQRVVSGLGWQHEGEIVPIVMESDSSSAIQLVQGIDLPKRSRHIEIRLEWLRDKLKSEEITLIHKQGVENVADLFTKCLPSKDFYRHRSTLGIDRVGFPVQDLAELFVEAMPKRTAYYAFLEVCCDKDSALKRACSTSGFRYLGVSSNMEMLGVQRRVRDFVEQQKTEGLLVHVHVSTPCATGSPLRNFHAGVGETETWKIVMSSASFYLSLGDQASFELPKHNQIWDRELTHKTLERSGLIFSGTVRLCKTGLIGKSCLPIGKQLRFVSTSGAFVTSLERRFGQCDCPEHAALNEVHFGKTALYSPVLARGILNAMKEGFKESGKIKR</sequence>
<dbReference type="CDD" id="cd09272">
    <property type="entry name" value="RNase_HI_RT_Ty1"/>
    <property type="match status" value="1"/>
</dbReference>
<reference evidence="2" key="1">
    <citation type="submission" date="2022-10" db="EMBL/GenBank/DDBJ databases">
        <authorList>
            <person name="Chen Y."/>
            <person name="Dougan E. K."/>
            <person name="Chan C."/>
            <person name="Rhodes N."/>
            <person name="Thang M."/>
        </authorList>
    </citation>
    <scope>NUCLEOTIDE SEQUENCE</scope>
</reference>
<dbReference type="OrthoDB" id="443797at2759"/>
<dbReference type="EMBL" id="CAMXCT020003677">
    <property type="protein sequence ID" value="CAL1159105.1"/>
    <property type="molecule type" value="Genomic_DNA"/>
</dbReference>
<protein>
    <recommendedName>
        <fullName evidence="1">Reverse transcriptase Ty1/copia-type domain-containing protein</fullName>
    </recommendedName>
</protein>
<dbReference type="AlphaFoldDB" id="A0A9P1D9N8"/>
<proteinExistence type="predicted"/>
<dbReference type="Pfam" id="PF07727">
    <property type="entry name" value="RVT_2"/>
    <property type="match status" value="1"/>
</dbReference>
<feature type="domain" description="Reverse transcriptase Ty1/copia-type" evidence="1">
    <location>
        <begin position="64"/>
        <end position="235"/>
    </location>
</feature>
<evidence type="ECO:0000259" key="1">
    <source>
        <dbReference type="Pfam" id="PF07727"/>
    </source>
</evidence>
<accession>A0A9P1D9N8</accession>
<comment type="caution">
    <text evidence="2">The sequence shown here is derived from an EMBL/GenBank/DDBJ whole genome shotgun (WGS) entry which is preliminary data.</text>
</comment>
<organism evidence="2">
    <name type="scientific">Cladocopium goreaui</name>
    <dbReference type="NCBI Taxonomy" id="2562237"/>
    <lineage>
        <taxon>Eukaryota</taxon>
        <taxon>Sar</taxon>
        <taxon>Alveolata</taxon>
        <taxon>Dinophyceae</taxon>
        <taxon>Suessiales</taxon>
        <taxon>Symbiodiniaceae</taxon>
        <taxon>Cladocopium</taxon>
    </lineage>
</organism>
<name>A0A9P1D9N8_9DINO</name>